<comment type="caution">
    <text evidence="1">The sequence shown here is derived from an EMBL/GenBank/DDBJ whole genome shotgun (WGS) entry which is preliminary data.</text>
</comment>
<dbReference type="eggNOG" id="ENOG502ZA1X">
    <property type="taxonomic scope" value="Bacteria"/>
</dbReference>
<accession>A0A074MFC8</accession>
<proteinExistence type="predicted"/>
<reference evidence="1 2" key="1">
    <citation type="submission" date="2014-04" db="EMBL/GenBank/DDBJ databases">
        <title>A comprehensive comparison of genomes of Erythrobacter spp. strains.</title>
        <authorList>
            <person name="Zheng Q."/>
        </authorList>
    </citation>
    <scope>NUCLEOTIDE SEQUENCE [LARGE SCALE GENOMIC DNA]</scope>
    <source>
        <strain evidence="1 2">DSM 6997</strain>
    </source>
</reference>
<protein>
    <submittedName>
        <fullName evidence="1">Uncharacterized protein</fullName>
    </submittedName>
</protein>
<organism evidence="1 2">
    <name type="scientific">Erythrobacter longus</name>
    <dbReference type="NCBI Taxonomy" id="1044"/>
    <lineage>
        <taxon>Bacteria</taxon>
        <taxon>Pseudomonadati</taxon>
        <taxon>Pseudomonadota</taxon>
        <taxon>Alphaproteobacteria</taxon>
        <taxon>Sphingomonadales</taxon>
        <taxon>Erythrobacteraceae</taxon>
        <taxon>Erythrobacter/Porphyrobacter group</taxon>
        <taxon>Erythrobacter</taxon>
    </lineage>
</organism>
<sequence length="245" mass="28745">MRADMFKVIVERPRWASRHAPAVKLKKDRNVARKFVGHKRHAWEEAPYTKSLSENLAPLKRYLNKQRGRRWDDVFSEICQSLDTGSTVKMHVREHVEDFIMVRVRVDRQGTWLGQHKWRGAQPLDSWWPDLYVDPDDGIIKETNALRSALGLPGRHAFVRVCTCYPQGPFADFKRLCETSILIKRKGLWFHCELDRDPKCGAPHLRFELIEKQWETHERWKVVKMAQLSSKALKRHGLHNCGGDM</sequence>
<name>A0A074MFC8_ERYLO</name>
<dbReference type="Proteomes" id="UP000027647">
    <property type="component" value="Unassembled WGS sequence"/>
</dbReference>
<keyword evidence="2" id="KW-1185">Reference proteome</keyword>
<gene>
    <name evidence="1" type="ORF">EH31_10780</name>
</gene>
<dbReference type="RefSeq" id="WP_034960007.1">
    <property type="nucleotide sequence ID" value="NZ_JMIW01000003.1"/>
</dbReference>
<dbReference type="EMBL" id="JMIW01000003">
    <property type="protein sequence ID" value="KEO90563.1"/>
    <property type="molecule type" value="Genomic_DNA"/>
</dbReference>
<evidence type="ECO:0000313" key="1">
    <source>
        <dbReference type="EMBL" id="KEO90563.1"/>
    </source>
</evidence>
<dbReference type="STRING" id="1044.EH31_10780"/>
<evidence type="ECO:0000313" key="2">
    <source>
        <dbReference type="Proteomes" id="UP000027647"/>
    </source>
</evidence>
<dbReference type="AlphaFoldDB" id="A0A074MFC8"/>